<dbReference type="AlphaFoldDB" id="A0A7S3W037"/>
<gene>
    <name evidence="1" type="ORF">EHUX00137_LOCUS3094</name>
</gene>
<name>A0A7S3W037_EMIHU</name>
<reference evidence="1" key="1">
    <citation type="submission" date="2021-01" db="EMBL/GenBank/DDBJ databases">
        <authorList>
            <person name="Corre E."/>
            <person name="Pelletier E."/>
            <person name="Niang G."/>
            <person name="Scheremetjew M."/>
            <person name="Finn R."/>
            <person name="Kale V."/>
            <person name="Holt S."/>
            <person name="Cochrane G."/>
            <person name="Meng A."/>
            <person name="Brown T."/>
            <person name="Cohen L."/>
        </authorList>
    </citation>
    <scope>NUCLEOTIDE SEQUENCE</scope>
    <source>
        <strain evidence="1">379</strain>
    </source>
</reference>
<proteinExistence type="predicted"/>
<dbReference type="Gene3D" id="3.40.50.300">
    <property type="entry name" value="P-loop containing nucleotide triphosphate hydrolases"/>
    <property type="match status" value="1"/>
</dbReference>
<dbReference type="EMBL" id="HBIR01004451">
    <property type="protein sequence ID" value="CAE0525971.1"/>
    <property type="molecule type" value="Transcribed_RNA"/>
</dbReference>
<evidence type="ECO:0008006" key="2">
    <source>
        <dbReference type="Google" id="ProtNLM"/>
    </source>
</evidence>
<evidence type="ECO:0000313" key="1">
    <source>
        <dbReference type="EMBL" id="CAE0525971.1"/>
    </source>
</evidence>
<accession>A0A7S3W037</accession>
<protein>
    <recommendedName>
        <fullName evidence="2">Sulfotransferase domain-containing protein</fullName>
    </recommendedName>
</protein>
<dbReference type="InterPro" id="IPR027417">
    <property type="entry name" value="P-loop_NTPase"/>
</dbReference>
<organism evidence="1">
    <name type="scientific">Emiliania huxleyi</name>
    <name type="common">Coccolithophore</name>
    <name type="synonym">Pontosphaera huxleyi</name>
    <dbReference type="NCBI Taxonomy" id="2903"/>
    <lineage>
        <taxon>Eukaryota</taxon>
        <taxon>Haptista</taxon>
        <taxon>Haptophyta</taxon>
        <taxon>Prymnesiophyceae</taxon>
        <taxon>Isochrysidales</taxon>
        <taxon>Noelaerhabdaceae</taxon>
        <taxon>Emiliania</taxon>
    </lineage>
</organism>
<sequence length="357" mass="39605">MPSPSNASCSRNLGRMRSSPVADGCAGQLDSWCSLTRCGCCASRQCKRGSEKSRAALKRCIDSRAMGWQPNTSGACAPDVYHWHIRKCAGTTIRNVLKRKNMSQPYGIYREYHHASGAPDWSNLAKLEATARREANAAGRQSCGARRLVVLREPYEQFRSEVHYFPRDFYRVDHQTRQARLVYGDNHLICRGMGLCAASNGFGRGCSVERAMRVLAGFDFIGFFSRLDIVFEVLRGWTACGGPPLSRTESALDRLASKGRLEVLLRSGDTTRSGSNYTAAILASIDKLHRAWNGSKIGTELGRAEERLSNLTLEAMRLMPLRAEFEARNGCAVEVYRRALLEYGGPRGGPWPPRACT</sequence>